<evidence type="ECO:0000256" key="1">
    <source>
        <dbReference type="SAM" id="Phobius"/>
    </source>
</evidence>
<feature type="transmembrane region" description="Helical" evidence="1">
    <location>
        <begin position="271"/>
        <end position="290"/>
    </location>
</feature>
<accession>A0A4V0YEN2</accession>
<protein>
    <recommendedName>
        <fullName evidence="2">DUF7973 domain-containing protein</fullName>
    </recommendedName>
</protein>
<evidence type="ECO:0000313" key="3">
    <source>
        <dbReference type="EMBL" id="QAY64801.1"/>
    </source>
</evidence>
<feature type="transmembrane region" description="Helical" evidence="1">
    <location>
        <begin position="192"/>
        <end position="211"/>
    </location>
</feature>
<dbReference type="KEGG" id="xyl:ET495_07595"/>
<keyword evidence="1" id="KW-0472">Membrane</keyword>
<dbReference type="OrthoDB" id="4484645at2"/>
<feature type="transmembrane region" description="Helical" evidence="1">
    <location>
        <begin position="36"/>
        <end position="59"/>
    </location>
</feature>
<dbReference type="Proteomes" id="UP000291758">
    <property type="component" value="Chromosome"/>
</dbReference>
<feature type="domain" description="DUF7973" evidence="2">
    <location>
        <begin position="11"/>
        <end position="150"/>
    </location>
</feature>
<organism evidence="3 4">
    <name type="scientific">Xylanimonas allomyrinae</name>
    <dbReference type="NCBI Taxonomy" id="2509459"/>
    <lineage>
        <taxon>Bacteria</taxon>
        <taxon>Bacillati</taxon>
        <taxon>Actinomycetota</taxon>
        <taxon>Actinomycetes</taxon>
        <taxon>Micrococcales</taxon>
        <taxon>Promicromonosporaceae</taxon>
        <taxon>Xylanimonas</taxon>
    </lineage>
</organism>
<gene>
    <name evidence="3" type="ORF">ET495_07595</name>
</gene>
<dbReference type="AlphaFoldDB" id="A0A4V0YEN2"/>
<evidence type="ECO:0000313" key="4">
    <source>
        <dbReference type="Proteomes" id="UP000291758"/>
    </source>
</evidence>
<name>A0A4V0YEN2_9MICO</name>
<dbReference type="Pfam" id="PF25928">
    <property type="entry name" value="DUF7973"/>
    <property type="match status" value="2"/>
</dbReference>
<keyword evidence="1" id="KW-0812">Transmembrane</keyword>
<reference evidence="3 4" key="1">
    <citation type="submission" date="2019-01" db="EMBL/GenBank/DDBJ databases">
        <title>Genome sequencing of strain 2JSPR-7.</title>
        <authorList>
            <person name="Heo J."/>
            <person name="Kim S.-J."/>
            <person name="Kim J.-S."/>
            <person name="Hong S.-B."/>
            <person name="Kwon S.-W."/>
        </authorList>
    </citation>
    <scope>NUCLEOTIDE SEQUENCE [LARGE SCALE GENOMIC DNA]</scope>
    <source>
        <strain evidence="3 4">2JSPR-7</strain>
    </source>
</reference>
<feature type="domain" description="DUF7973" evidence="2">
    <location>
        <begin position="182"/>
        <end position="316"/>
    </location>
</feature>
<sequence>MFENLDISGFFILASLAGGFLGAAIGANFAFGLTGITVLLGLASLAGTGSTAVLDYIAFGPFTGPHVAFAGGVAAAAYAAKRGYCDDGKDATTPLARLGKPDVLLVGALFGAGGYIVQTGIFHLPWFGAHTDPVALTVVISAIVARVAFGKSRSLFDLRRPAGRDLAPRGLAAIAPDDKFAWVRYQERPAQFLTLGLFSGAAAAGASLWLHDAFPAIAEAGTAHVFPFAISAVTIIFLILGAPMPVTHHMTITGALAAVTFLPIVGHNVSVALLIGAAAGALAAAIGELCSRGMHIRGTTHFDPPAAAIWPTTTVILGLGAALGG</sequence>
<feature type="transmembrane region" description="Helical" evidence="1">
    <location>
        <begin position="133"/>
        <end position="149"/>
    </location>
</feature>
<dbReference type="InterPro" id="IPR058279">
    <property type="entry name" value="DUF7973"/>
</dbReference>
<evidence type="ECO:0000259" key="2">
    <source>
        <dbReference type="Pfam" id="PF25928"/>
    </source>
</evidence>
<keyword evidence="1" id="KW-1133">Transmembrane helix</keyword>
<dbReference type="EMBL" id="CP035495">
    <property type="protein sequence ID" value="QAY64801.1"/>
    <property type="molecule type" value="Genomic_DNA"/>
</dbReference>
<keyword evidence="4" id="KW-1185">Reference proteome</keyword>
<proteinExistence type="predicted"/>
<feature type="transmembrane region" description="Helical" evidence="1">
    <location>
        <begin position="223"/>
        <end position="242"/>
    </location>
</feature>
<feature type="transmembrane region" description="Helical" evidence="1">
    <location>
        <begin position="103"/>
        <end position="127"/>
    </location>
</feature>